<dbReference type="Pfam" id="PF00027">
    <property type="entry name" value="cNMP_binding"/>
    <property type="match status" value="1"/>
</dbReference>
<dbReference type="InterPro" id="IPR000595">
    <property type="entry name" value="cNMP-bd_dom"/>
</dbReference>
<dbReference type="InterPro" id="IPR018490">
    <property type="entry name" value="cNMP-bd_dom_sf"/>
</dbReference>
<evidence type="ECO:0000313" key="6">
    <source>
        <dbReference type="EMBL" id="GGA85525.1"/>
    </source>
</evidence>
<proteinExistence type="predicted"/>
<dbReference type="InterPro" id="IPR036390">
    <property type="entry name" value="WH_DNA-bd_sf"/>
</dbReference>
<dbReference type="InterPro" id="IPR014710">
    <property type="entry name" value="RmlC-like_jellyroll"/>
</dbReference>
<reference evidence="6" key="2">
    <citation type="submission" date="2020-09" db="EMBL/GenBank/DDBJ databases">
        <authorList>
            <person name="Sun Q."/>
            <person name="Zhou Y."/>
        </authorList>
    </citation>
    <scope>NUCLEOTIDE SEQUENCE</scope>
    <source>
        <strain evidence="6">CGMCC 1.15448</strain>
    </source>
</reference>
<accession>A0A8J2XQM4</accession>
<dbReference type="PANTHER" id="PTHR24567:SF74">
    <property type="entry name" value="HTH-TYPE TRANSCRIPTIONAL REGULATOR ARCR"/>
    <property type="match status" value="1"/>
</dbReference>
<keyword evidence="1" id="KW-0805">Transcription regulation</keyword>
<evidence type="ECO:0000259" key="5">
    <source>
        <dbReference type="PROSITE" id="PS51063"/>
    </source>
</evidence>
<dbReference type="RefSeq" id="WP_188928342.1">
    <property type="nucleotide sequence ID" value="NZ_BMJC01000001.1"/>
</dbReference>
<feature type="domain" description="Cyclic nucleotide-binding" evidence="4">
    <location>
        <begin position="15"/>
        <end position="136"/>
    </location>
</feature>
<dbReference type="SUPFAM" id="SSF46785">
    <property type="entry name" value="Winged helix' DNA-binding domain"/>
    <property type="match status" value="1"/>
</dbReference>
<dbReference type="GO" id="GO:0003700">
    <property type="term" value="F:DNA-binding transcription factor activity"/>
    <property type="evidence" value="ECO:0007669"/>
    <property type="project" value="TreeGrafter"/>
</dbReference>
<dbReference type="PROSITE" id="PS50042">
    <property type="entry name" value="CNMP_BINDING_3"/>
    <property type="match status" value="1"/>
</dbReference>
<dbReference type="PANTHER" id="PTHR24567">
    <property type="entry name" value="CRP FAMILY TRANSCRIPTIONAL REGULATORY PROTEIN"/>
    <property type="match status" value="1"/>
</dbReference>
<dbReference type="Gene3D" id="1.10.10.10">
    <property type="entry name" value="Winged helix-like DNA-binding domain superfamily/Winged helix DNA-binding domain"/>
    <property type="match status" value="1"/>
</dbReference>
<evidence type="ECO:0000259" key="4">
    <source>
        <dbReference type="PROSITE" id="PS50042"/>
    </source>
</evidence>
<name>A0A8J2XQM4_9BACT</name>
<keyword evidence="7" id="KW-1185">Reference proteome</keyword>
<dbReference type="InterPro" id="IPR012318">
    <property type="entry name" value="HTH_CRP"/>
</dbReference>
<keyword evidence="3" id="KW-0804">Transcription</keyword>
<dbReference type="CDD" id="cd00038">
    <property type="entry name" value="CAP_ED"/>
    <property type="match status" value="1"/>
</dbReference>
<evidence type="ECO:0000256" key="2">
    <source>
        <dbReference type="ARBA" id="ARBA00023125"/>
    </source>
</evidence>
<dbReference type="EMBL" id="BMJC01000001">
    <property type="protein sequence ID" value="GGA85525.1"/>
    <property type="molecule type" value="Genomic_DNA"/>
</dbReference>
<evidence type="ECO:0000256" key="1">
    <source>
        <dbReference type="ARBA" id="ARBA00023015"/>
    </source>
</evidence>
<feature type="domain" description="HTH crp-type" evidence="5">
    <location>
        <begin position="150"/>
        <end position="224"/>
    </location>
</feature>
<organism evidence="6 7">
    <name type="scientific">Puia dinghuensis</name>
    <dbReference type="NCBI Taxonomy" id="1792502"/>
    <lineage>
        <taxon>Bacteria</taxon>
        <taxon>Pseudomonadati</taxon>
        <taxon>Bacteroidota</taxon>
        <taxon>Chitinophagia</taxon>
        <taxon>Chitinophagales</taxon>
        <taxon>Chitinophagaceae</taxon>
        <taxon>Puia</taxon>
    </lineage>
</organism>
<dbReference type="InterPro" id="IPR050397">
    <property type="entry name" value="Env_Response_Regulators"/>
</dbReference>
<dbReference type="GO" id="GO:0005829">
    <property type="term" value="C:cytosol"/>
    <property type="evidence" value="ECO:0007669"/>
    <property type="project" value="TreeGrafter"/>
</dbReference>
<dbReference type="SUPFAM" id="SSF51206">
    <property type="entry name" value="cAMP-binding domain-like"/>
    <property type="match status" value="1"/>
</dbReference>
<keyword evidence="2" id="KW-0238">DNA-binding</keyword>
<reference evidence="6" key="1">
    <citation type="journal article" date="2014" name="Int. J. Syst. Evol. Microbiol.">
        <title>Complete genome sequence of Corynebacterium casei LMG S-19264T (=DSM 44701T), isolated from a smear-ripened cheese.</title>
        <authorList>
            <consortium name="US DOE Joint Genome Institute (JGI-PGF)"/>
            <person name="Walter F."/>
            <person name="Albersmeier A."/>
            <person name="Kalinowski J."/>
            <person name="Ruckert C."/>
        </authorList>
    </citation>
    <scope>NUCLEOTIDE SEQUENCE</scope>
    <source>
        <strain evidence="6">CGMCC 1.15448</strain>
    </source>
</reference>
<dbReference type="InterPro" id="IPR036388">
    <property type="entry name" value="WH-like_DNA-bd_sf"/>
</dbReference>
<dbReference type="Pfam" id="PF13545">
    <property type="entry name" value="HTH_Crp_2"/>
    <property type="match status" value="1"/>
</dbReference>
<sequence length="232" mass="26961">MAGDDTLLWIRNYDLWCQLSDEEYKELKVEHSVLEVPKGEYIYFEAYNHNKIYFVKEGTIKIGYIDDEGNEKVKEIIQKGELFGQFSLERNNLHGEFAQAYKNDVSICAFNIDDFERLLKNRPDLALKYSKQVGAKLRNIENRLVNLLNKDVKTRLIHFLWQLVEQNLGENTAEGFCIPNFLTHEDIASLIGSSRQTVTTMINELGTEGILTYNRQEICFLDVKKLQKLVQA</sequence>
<dbReference type="SMART" id="SM00419">
    <property type="entry name" value="HTH_CRP"/>
    <property type="match status" value="1"/>
</dbReference>
<comment type="caution">
    <text evidence="6">The sequence shown here is derived from an EMBL/GenBank/DDBJ whole genome shotgun (WGS) entry which is preliminary data.</text>
</comment>
<gene>
    <name evidence="6" type="ORF">GCM10011511_05660</name>
</gene>
<dbReference type="AlphaFoldDB" id="A0A8J2XQM4"/>
<evidence type="ECO:0000313" key="7">
    <source>
        <dbReference type="Proteomes" id="UP000607559"/>
    </source>
</evidence>
<evidence type="ECO:0000256" key="3">
    <source>
        <dbReference type="ARBA" id="ARBA00023163"/>
    </source>
</evidence>
<protein>
    <submittedName>
        <fullName evidence="6">Crp/Fnr family transcriptional regulator</fullName>
    </submittedName>
</protein>
<dbReference type="Gene3D" id="2.60.120.10">
    <property type="entry name" value="Jelly Rolls"/>
    <property type="match status" value="1"/>
</dbReference>
<dbReference type="Proteomes" id="UP000607559">
    <property type="component" value="Unassembled WGS sequence"/>
</dbReference>
<dbReference type="PROSITE" id="PS51063">
    <property type="entry name" value="HTH_CRP_2"/>
    <property type="match status" value="1"/>
</dbReference>
<dbReference type="GO" id="GO:0003677">
    <property type="term" value="F:DNA binding"/>
    <property type="evidence" value="ECO:0007669"/>
    <property type="project" value="UniProtKB-KW"/>
</dbReference>